<dbReference type="SUPFAM" id="SSF56935">
    <property type="entry name" value="Porins"/>
    <property type="match status" value="1"/>
</dbReference>
<reference evidence="9" key="1">
    <citation type="submission" date="2017-10" db="EMBL/GenBank/DDBJ databases">
        <title>Campylobacter species from seals.</title>
        <authorList>
            <person name="Gilbert M.J."/>
            <person name="Zomer A.L."/>
            <person name="Timmerman A.J."/>
            <person name="Duim B."/>
            <person name="Wagenaar J.A."/>
        </authorList>
    </citation>
    <scope>NUCLEOTIDE SEQUENCE [LARGE SCALE GENOMIC DNA]</scope>
    <source>
        <strain evidence="9">17S00004-5</strain>
    </source>
</reference>
<evidence type="ECO:0000313" key="9">
    <source>
        <dbReference type="Proteomes" id="UP000240535"/>
    </source>
</evidence>
<dbReference type="InterPro" id="IPR039426">
    <property type="entry name" value="TonB-dep_rcpt-like"/>
</dbReference>
<dbReference type="AlphaFoldDB" id="A0A2P8QZT9"/>
<comment type="subcellular location">
    <subcellularLocation>
        <location evidence="1 7">Cell outer membrane</location>
        <topology evidence="1 7">Multi-pass membrane protein</topology>
    </subcellularLocation>
</comment>
<evidence type="ECO:0000256" key="7">
    <source>
        <dbReference type="PROSITE-ProRule" id="PRU01360"/>
    </source>
</evidence>
<evidence type="ECO:0000256" key="1">
    <source>
        <dbReference type="ARBA" id="ARBA00004571"/>
    </source>
</evidence>
<dbReference type="InterPro" id="IPR037066">
    <property type="entry name" value="Plug_dom_sf"/>
</dbReference>
<keyword evidence="3 7" id="KW-1134">Transmembrane beta strand</keyword>
<proteinExistence type="inferred from homology"/>
<dbReference type="Proteomes" id="UP000240535">
    <property type="component" value="Unassembled WGS sequence"/>
</dbReference>
<accession>A0A2P8QZT9</accession>
<dbReference type="EMBL" id="PDHH01000005">
    <property type="protein sequence ID" value="PSM51763.1"/>
    <property type="molecule type" value="Genomic_DNA"/>
</dbReference>
<sequence>MILIIIIIIILKKGIKLYKKNTFSFSLLALSSSFCYISTAGLAKDIELKDLNISANLPSKPITTKDKYKGSSSISKNTISSIAGPRRGLTDILKINPNVTFANTQVSSKNQGELDSQDISINGARSYQNNFIIDGMSINNDLNPSSSLRVSQEMGSMSSIGMSQTALPDIGSISQGINLDPDLIETLNVYDSSVSAKYGSFQGGVVETKTRNPRNGFHGKISSGYTSDKYTKIFVDEKEKNDFENSHNSLQQPKFKKIRNIVELEGYVAENLGILFNYSRSRSTIPLLAYSENYAEKYGQETKNQTRKNDNFFLKARYFATDNLTITPSFIYAPSSGAYHNPAAKNSKQTYNSGGLISSIDLDYDLGFGKLNQVIGFSNLNSSRDAEHEYYKLWSTGSRFNKFKTGGNSGGFGDIDQTQKTLSYKASLDFEKAKILDIGDLSLDHSFSMGLELKKVDASYKIKRAFNVYSVPSVYSGKTVNGFYGPEDRQERLDRCHPDDEACTVESLYDWDPSRLDGYAYMKKDTYSGETKAKIKQYSFWLQDELELGNLSLRPGVRFDKDSYTNKLNVAPRFVSSYEFSNSKITLGLNRYYGRSPLALMLKEGREDLKTSYKRKRFGGILYDPDDPSWEIDTSVLKKSDRFFRKLKTPYDDELAIGFDTSFYNLDLGLKYIHRKGKNLIFDADVITEGIDISKLDKNKYNKSDLRVFTNKGESKTDIYTVTLSNKIPYKIQNSTHAFELAFNYTDARSNSLAYNSFVQGSNTHKTDSSLGKTQKPSYKYLKLDGKIINIEDAPAEDFNRKWSLRLSTISKFPNFLSPKLDLTVGNTFRLEAPLKRLQLATDENVENYNGHYVTAYRTKKISGTGFNWDIRLGLVYNTSKNSEFFANLDVLNVLNKKIVSGEIDRYSKDISNVKIYQSGRSFYFEGGYRW</sequence>
<comment type="caution">
    <text evidence="8">The sequence shown here is derived from an EMBL/GenBank/DDBJ whole genome shotgun (WGS) entry which is preliminary data.</text>
</comment>
<dbReference type="Gene3D" id="2.170.130.10">
    <property type="entry name" value="TonB-dependent receptor, plug domain"/>
    <property type="match status" value="1"/>
</dbReference>
<dbReference type="GO" id="GO:0009279">
    <property type="term" value="C:cell outer membrane"/>
    <property type="evidence" value="ECO:0007669"/>
    <property type="project" value="UniProtKB-SubCell"/>
</dbReference>
<keyword evidence="4 7" id="KW-0812">Transmembrane</keyword>
<keyword evidence="9" id="KW-1185">Reference proteome</keyword>
<gene>
    <name evidence="8" type="ORF">CQ405_06435</name>
</gene>
<dbReference type="PROSITE" id="PS52016">
    <property type="entry name" value="TONB_DEPENDENT_REC_3"/>
    <property type="match status" value="1"/>
</dbReference>
<dbReference type="Gene3D" id="2.40.170.20">
    <property type="entry name" value="TonB-dependent receptor, beta-barrel domain"/>
    <property type="match status" value="1"/>
</dbReference>
<evidence type="ECO:0000256" key="3">
    <source>
        <dbReference type="ARBA" id="ARBA00022452"/>
    </source>
</evidence>
<evidence type="ECO:0000256" key="6">
    <source>
        <dbReference type="ARBA" id="ARBA00023237"/>
    </source>
</evidence>
<evidence type="ECO:0000256" key="5">
    <source>
        <dbReference type="ARBA" id="ARBA00023136"/>
    </source>
</evidence>
<organism evidence="8 9">
    <name type="scientific">Campylobacter blaseri</name>
    <dbReference type="NCBI Taxonomy" id="2042961"/>
    <lineage>
        <taxon>Bacteria</taxon>
        <taxon>Pseudomonadati</taxon>
        <taxon>Campylobacterota</taxon>
        <taxon>Epsilonproteobacteria</taxon>
        <taxon>Campylobacterales</taxon>
        <taxon>Campylobacteraceae</taxon>
        <taxon>Campylobacter</taxon>
    </lineage>
</organism>
<name>A0A2P8QZT9_9BACT</name>
<dbReference type="InterPro" id="IPR036942">
    <property type="entry name" value="Beta-barrel_TonB_sf"/>
</dbReference>
<protein>
    <submittedName>
        <fullName evidence="8">Uncharacterized protein</fullName>
    </submittedName>
</protein>
<evidence type="ECO:0000313" key="8">
    <source>
        <dbReference type="EMBL" id="PSM51763.1"/>
    </source>
</evidence>
<evidence type="ECO:0000256" key="2">
    <source>
        <dbReference type="ARBA" id="ARBA00022448"/>
    </source>
</evidence>
<comment type="similarity">
    <text evidence="7">Belongs to the TonB-dependent receptor family.</text>
</comment>
<keyword evidence="6 7" id="KW-0998">Cell outer membrane</keyword>
<evidence type="ECO:0000256" key="4">
    <source>
        <dbReference type="ARBA" id="ARBA00022692"/>
    </source>
</evidence>
<keyword evidence="2 7" id="KW-0813">Transport</keyword>
<keyword evidence="5 7" id="KW-0472">Membrane</keyword>